<dbReference type="Gene3D" id="3.20.20.210">
    <property type="match status" value="1"/>
</dbReference>
<dbReference type="InterPro" id="IPR038071">
    <property type="entry name" value="UROD/MetE-like_sf"/>
</dbReference>
<dbReference type="Pfam" id="PF01717">
    <property type="entry name" value="Meth_synt_2"/>
    <property type="match status" value="1"/>
</dbReference>
<reference evidence="2 3" key="1">
    <citation type="submission" date="2018-06" db="EMBL/GenBank/DDBJ databases">
        <title>Extensive metabolic versatility and redundancy in microbially diverse, dynamic hydrothermal sediments.</title>
        <authorList>
            <person name="Dombrowski N."/>
            <person name="Teske A."/>
            <person name="Baker B.J."/>
        </authorList>
    </citation>
    <scope>NUCLEOTIDE SEQUENCE [LARGE SCALE GENOMIC DNA]</scope>
    <source>
        <strain evidence="2">B20_G2</strain>
    </source>
</reference>
<dbReference type="InterPro" id="IPR002629">
    <property type="entry name" value="Met_Synth_C/arc"/>
</dbReference>
<evidence type="ECO:0000313" key="2">
    <source>
        <dbReference type="EMBL" id="RLE54138.1"/>
    </source>
</evidence>
<dbReference type="EMBL" id="QMRA01000033">
    <property type="protein sequence ID" value="RLE54138.1"/>
    <property type="molecule type" value="Genomic_DNA"/>
</dbReference>
<dbReference type="Proteomes" id="UP000269499">
    <property type="component" value="Unassembled WGS sequence"/>
</dbReference>
<comment type="caution">
    <text evidence="2">The sequence shown here is derived from an EMBL/GenBank/DDBJ whole genome shotgun (WGS) entry which is preliminary data.</text>
</comment>
<name>A0A497F568_9CREN</name>
<dbReference type="SUPFAM" id="SSF51726">
    <property type="entry name" value="UROD/MetE-like"/>
    <property type="match status" value="1"/>
</dbReference>
<evidence type="ECO:0000313" key="3">
    <source>
        <dbReference type="Proteomes" id="UP000269499"/>
    </source>
</evidence>
<gene>
    <name evidence="2" type="ORF">DRJ26_02250</name>
</gene>
<dbReference type="GO" id="GO:0003871">
    <property type="term" value="F:5-methyltetrahydropteroyltriglutamate-homocysteine S-methyltransferase activity"/>
    <property type="evidence" value="ECO:0007669"/>
    <property type="project" value="InterPro"/>
</dbReference>
<dbReference type="GO" id="GO:0008270">
    <property type="term" value="F:zinc ion binding"/>
    <property type="evidence" value="ECO:0007669"/>
    <property type="project" value="InterPro"/>
</dbReference>
<feature type="domain" description="Cobalamin-independent methionine synthase MetE C-terminal/archaeal" evidence="1">
    <location>
        <begin position="94"/>
        <end position="311"/>
    </location>
</feature>
<proteinExistence type="predicted"/>
<evidence type="ECO:0000259" key="1">
    <source>
        <dbReference type="Pfam" id="PF01717"/>
    </source>
</evidence>
<organism evidence="2 3">
    <name type="scientific">Thermoproteota archaeon</name>
    <dbReference type="NCBI Taxonomy" id="2056631"/>
    <lineage>
        <taxon>Archaea</taxon>
        <taxon>Thermoproteota</taxon>
    </lineage>
</organism>
<dbReference type="GO" id="GO:0009086">
    <property type="term" value="P:methionine biosynthetic process"/>
    <property type="evidence" value="ECO:0007669"/>
    <property type="project" value="InterPro"/>
</dbReference>
<dbReference type="AlphaFoldDB" id="A0A497F568"/>
<sequence>MLPTTTIGSFPLEPSKTNFRRALIDQIEAGVDYPALPQLDDFCLIYLREFAAQNCGIEIIGDVPWITSSLKTPIARSLIEQIEDAIKIMSNIGKSSGLKVQVTGALTLASVTKVTEKRVALSYPSIVEEFIEAITGIVKQLSSFTEVKVVFVDEPSLSYASWLGLSEDLLIKAISRPLKVAESKGKLTGVHVCGDVRGLTQILLQTSARILHHEFKGFPKNLTAYSKTALEAYDKMLGLGCVQTAADDSEIKIESVGEVLDFIKSAGEKFGYERLFLAPDCGFRGLRQIFRDEDEAQKVAVAKMKIMVEAADLLRSTLL</sequence>
<protein>
    <recommendedName>
        <fullName evidence="1">Cobalamin-independent methionine synthase MetE C-terminal/archaeal domain-containing protein</fullName>
    </recommendedName>
</protein>
<accession>A0A497F568</accession>